<evidence type="ECO:0000313" key="4">
    <source>
        <dbReference type="Proteomes" id="UP000018763"/>
    </source>
</evidence>
<evidence type="ECO:0000313" key="3">
    <source>
        <dbReference type="EMBL" id="AHC27839.1"/>
    </source>
</evidence>
<dbReference type="AlphaFoldDB" id="V5XJL6"/>
<gene>
    <name evidence="3" type="ORF">D174_05245</name>
</gene>
<evidence type="ECO:0000256" key="1">
    <source>
        <dbReference type="SAM" id="MobiDB-lite"/>
    </source>
</evidence>
<dbReference type="EMBL" id="CP006936">
    <property type="protein sequence ID" value="AHC27839.1"/>
    <property type="molecule type" value="Genomic_DNA"/>
</dbReference>
<feature type="transmembrane region" description="Helical" evidence="2">
    <location>
        <begin position="181"/>
        <end position="204"/>
    </location>
</feature>
<feature type="transmembrane region" description="Helical" evidence="2">
    <location>
        <begin position="59"/>
        <end position="77"/>
    </location>
</feature>
<accession>V5XJL6</accession>
<keyword evidence="4" id="KW-1185">Reference proteome</keyword>
<dbReference type="GeneID" id="43448910"/>
<dbReference type="Proteomes" id="UP000018763">
    <property type="component" value="Chromosome"/>
</dbReference>
<dbReference type="RefSeq" id="WP_019513768.1">
    <property type="nucleotide sequence ID" value="NC_023036.2"/>
</dbReference>
<reference evidence="3 4" key="1">
    <citation type="journal article" date="2014" name="Genome Announc.">
        <title>Complete Genome Sequence of Sterol-Transforming Mycobacterium neoaurum Strain VKM Ac-1815D.</title>
        <authorList>
            <person name="Shtratnikova V.Y."/>
            <person name="Bragin E.Y."/>
            <person name="Dovbnya D.V."/>
            <person name="Pekov Y.A."/>
            <person name="Schelkunov M.I."/>
            <person name="Strizhov N."/>
            <person name="Ivashina T.V."/>
            <person name="Ashapkin V.V."/>
            <person name="Donova M.V."/>
        </authorList>
    </citation>
    <scope>NUCLEOTIDE SEQUENCE [LARGE SCALE GENOMIC DNA]</scope>
    <source>
        <strain evidence="3 4">VKM Ac-1815D</strain>
    </source>
</reference>
<keyword evidence="2" id="KW-1133">Transmembrane helix</keyword>
<keyword evidence="2" id="KW-0812">Transmembrane</keyword>
<evidence type="ECO:0000256" key="2">
    <source>
        <dbReference type="SAM" id="Phobius"/>
    </source>
</evidence>
<name>V5XJL6_MYCNE</name>
<keyword evidence="2" id="KW-0472">Membrane</keyword>
<organism evidence="3 4">
    <name type="scientific">Mycolicibacterium neoaurum VKM Ac-1815D</name>
    <dbReference type="NCBI Taxonomy" id="700508"/>
    <lineage>
        <taxon>Bacteria</taxon>
        <taxon>Bacillati</taxon>
        <taxon>Actinomycetota</taxon>
        <taxon>Actinomycetes</taxon>
        <taxon>Mycobacteriales</taxon>
        <taxon>Mycobacteriaceae</taxon>
        <taxon>Mycolicibacterium</taxon>
    </lineage>
</organism>
<sequence>MTVDDWAEIALIGAFVAAAAAIFADCVKRRSMARAVYWTCAYIAVSCVALSMVPMGWHYVIGSTIFGIVVAIGYAYAETPFIKVGGRVYSAEVRHARPDPPDGEEPDLSSPKESETYDGRHSAAYTWFLMAAGSCLTALALIATGWQPASFVLVAIGAGFAVFLGLDDGSRGFPYARGHRLAFRIAAVASLAGAGIPLWCYLWGHRRGSRNPGYGKHDAARMRLHRRRR</sequence>
<feature type="transmembrane region" description="Helical" evidence="2">
    <location>
        <begin position="35"/>
        <end position="53"/>
    </location>
</feature>
<feature type="transmembrane region" description="Helical" evidence="2">
    <location>
        <begin position="124"/>
        <end position="143"/>
    </location>
</feature>
<feature type="transmembrane region" description="Helical" evidence="2">
    <location>
        <begin position="6"/>
        <end position="23"/>
    </location>
</feature>
<feature type="region of interest" description="Disordered" evidence="1">
    <location>
        <begin position="95"/>
        <end position="117"/>
    </location>
</feature>
<proteinExistence type="predicted"/>
<protein>
    <submittedName>
        <fullName evidence="3">Uncharacterized protein</fullName>
    </submittedName>
</protein>
<feature type="transmembrane region" description="Helical" evidence="2">
    <location>
        <begin position="149"/>
        <end position="169"/>
    </location>
</feature>